<evidence type="ECO:0000259" key="2">
    <source>
        <dbReference type="PROSITE" id="PS50164"/>
    </source>
</evidence>
<dbReference type="Pfam" id="PF01541">
    <property type="entry name" value="GIY-YIG"/>
    <property type="match status" value="1"/>
</dbReference>
<name>A0ABY3R5H0_9BRAD</name>
<keyword evidence="4" id="KW-1185">Reference proteome</keyword>
<dbReference type="Gene3D" id="3.40.1440.10">
    <property type="entry name" value="GIY-YIG endonuclease"/>
    <property type="match status" value="1"/>
</dbReference>
<evidence type="ECO:0000313" key="4">
    <source>
        <dbReference type="Proteomes" id="UP001431010"/>
    </source>
</evidence>
<dbReference type="RefSeq" id="WP_231318342.1">
    <property type="nucleotide sequence ID" value="NZ_CP088156.1"/>
</dbReference>
<dbReference type="PANTHER" id="PTHR34477">
    <property type="entry name" value="UPF0213 PROTEIN YHBQ"/>
    <property type="match status" value="1"/>
</dbReference>
<dbReference type="InterPro" id="IPR000305">
    <property type="entry name" value="GIY-YIG_endonuc"/>
</dbReference>
<dbReference type="SUPFAM" id="SSF82771">
    <property type="entry name" value="GIY-YIG endonuclease"/>
    <property type="match status" value="1"/>
</dbReference>
<proteinExistence type="inferred from homology"/>
<gene>
    <name evidence="3" type="ORF">LQG66_25150</name>
</gene>
<sequence>MSTEAAWTVYILASGHHGTLYIGVTNDLRRRLEEHRAGRGSKFVSKYRVFRLVHVERFARPLEAIAREKQLKNWHRDWKVELIQRDNLDWSDLSGLIFGR</sequence>
<feature type="domain" description="GIY-YIG" evidence="2">
    <location>
        <begin position="5"/>
        <end position="81"/>
    </location>
</feature>
<reference evidence="3" key="1">
    <citation type="journal article" date="2024" name="Antonie Van Leeuwenhoek">
        <title>Bradyrhizobium ontarionense sp. nov., a novel bacterial symbiont isolated from Aeschynomene indica (Indian jointvetch), harbours photosynthesis, nitrogen fixation and nitrous oxide (N2O) reductase genes.</title>
        <authorList>
            <person name="Bromfield E.S.P."/>
            <person name="Cloutier S."/>
        </authorList>
    </citation>
    <scope>NUCLEOTIDE SEQUENCE</scope>
    <source>
        <strain evidence="3">A19</strain>
    </source>
</reference>
<dbReference type="InterPro" id="IPR035901">
    <property type="entry name" value="GIY-YIG_endonuc_sf"/>
</dbReference>
<dbReference type="SMART" id="SM00465">
    <property type="entry name" value="GIYc"/>
    <property type="match status" value="1"/>
</dbReference>
<evidence type="ECO:0000313" key="3">
    <source>
        <dbReference type="EMBL" id="UFZ02555.1"/>
    </source>
</evidence>
<dbReference type="Proteomes" id="UP001431010">
    <property type="component" value="Chromosome"/>
</dbReference>
<organism evidence="3 4">
    <name type="scientific">Bradyrhizobium ontarionense</name>
    <dbReference type="NCBI Taxonomy" id="2898149"/>
    <lineage>
        <taxon>Bacteria</taxon>
        <taxon>Pseudomonadati</taxon>
        <taxon>Pseudomonadota</taxon>
        <taxon>Alphaproteobacteria</taxon>
        <taxon>Hyphomicrobiales</taxon>
        <taxon>Nitrobacteraceae</taxon>
        <taxon>Bradyrhizobium</taxon>
    </lineage>
</organism>
<dbReference type="PROSITE" id="PS50164">
    <property type="entry name" value="GIY_YIG"/>
    <property type="match status" value="1"/>
</dbReference>
<accession>A0ABY3R5H0</accession>
<dbReference type="EMBL" id="CP088156">
    <property type="protein sequence ID" value="UFZ02555.1"/>
    <property type="molecule type" value="Genomic_DNA"/>
</dbReference>
<dbReference type="PANTHER" id="PTHR34477:SF5">
    <property type="entry name" value="BSL5627 PROTEIN"/>
    <property type="match status" value="1"/>
</dbReference>
<evidence type="ECO:0000256" key="1">
    <source>
        <dbReference type="ARBA" id="ARBA00007435"/>
    </source>
</evidence>
<protein>
    <submittedName>
        <fullName evidence="3">GIY-YIG nuclease family protein</fullName>
    </submittedName>
</protein>
<dbReference type="InterPro" id="IPR050190">
    <property type="entry name" value="UPF0213_domain"/>
</dbReference>
<comment type="similarity">
    <text evidence="1">Belongs to the UPF0213 family.</text>
</comment>
<dbReference type="CDD" id="cd10448">
    <property type="entry name" value="GIY-YIG_unchar_3"/>
    <property type="match status" value="1"/>
</dbReference>